<dbReference type="Proteomes" id="UP001326715">
    <property type="component" value="Chromosome"/>
</dbReference>
<dbReference type="GO" id="GO:0004803">
    <property type="term" value="F:transposase activity"/>
    <property type="evidence" value="ECO:0007669"/>
    <property type="project" value="InterPro"/>
</dbReference>
<dbReference type="RefSeq" id="WP_072366523.1">
    <property type="nucleotide sequence ID" value="NZ_CP139972.1"/>
</dbReference>
<dbReference type="GO" id="GO:0006313">
    <property type="term" value="P:DNA transposition"/>
    <property type="evidence" value="ECO:0007669"/>
    <property type="project" value="InterPro"/>
</dbReference>
<sequence>MSKRKTYSKEFKEEALRLASKSGITQVALDLGVHPNMLYVWKKQQEQQTNKAFLGQGNLADQEMIKLQKENACLKEEVEILKKVAGIFPDRSGRDIM</sequence>
<dbReference type="EMBL" id="CP140154">
    <property type="protein sequence ID" value="WQG88272.1"/>
    <property type="molecule type" value="Genomic_DNA"/>
</dbReference>
<protein>
    <submittedName>
        <fullName evidence="1">Transposase</fullName>
    </submittedName>
</protein>
<dbReference type="InterPro" id="IPR009057">
    <property type="entry name" value="Homeodomain-like_sf"/>
</dbReference>
<accession>A0A1K1T113</accession>
<dbReference type="STRING" id="1004.SAMN05661012_06568"/>
<dbReference type="GO" id="GO:0003677">
    <property type="term" value="F:DNA binding"/>
    <property type="evidence" value="ECO:0007669"/>
    <property type="project" value="InterPro"/>
</dbReference>
<evidence type="ECO:0000313" key="1">
    <source>
        <dbReference type="EMBL" id="SFW90188.1"/>
    </source>
</evidence>
<organism evidence="1 3">
    <name type="scientific">Chitinophaga sancti</name>
    <dbReference type="NCBI Taxonomy" id="1004"/>
    <lineage>
        <taxon>Bacteria</taxon>
        <taxon>Pseudomonadati</taxon>
        <taxon>Bacteroidota</taxon>
        <taxon>Chitinophagia</taxon>
        <taxon>Chitinophagales</taxon>
        <taxon>Chitinophagaceae</taxon>
        <taxon>Chitinophaga</taxon>
    </lineage>
</organism>
<dbReference type="SUPFAM" id="SSF46689">
    <property type="entry name" value="Homeodomain-like"/>
    <property type="match status" value="1"/>
</dbReference>
<dbReference type="Gene3D" id="1.10.10.60">
    <property type="entry name" value="Homeodomain-like"/>
    <property type="match status" value="1"/>
</dbReference>
<name>A0A1K1T113_9BACT</name>
<dbReference type="EMBL" id="FPIZ01000046">
    <property type="protein sequence ID" value="SFW90188.1"/>
    <property type="molecule type" value="Genomic_DNA"/>
</dbReference>
<evidence type="ECO:0000313" key="3">
    <source>
        <dbReference type="Proteomes" id="UP000183788"/>
    </source>
</evidence>
<gene>
    <name evidence="1" type="ORF">SAMN05661012_06568</name>
    <name evidence="2" type="ORF">SR876_25425</name>
</gene>
<reference evidence="2 4" key="2">
    <citation type="submission" date="2023-11" db="EMBL/GenBank/DDBJ databases">
        <title>MicrobeMod: A computational toolkit for identifying prokaryotic methylation and restriction-modification with nanopore sequencing.</title>
        <authorList>
            <person name="Crits-Christoph A."/>
            <person name="Kang S.C."/>
            <person name="Lee H."/>
            <person name="Ostrov N."/>
        </authorList>
    </citation>
    <scope>NUCLEOTIDE SEQUENCE [LARGE SCALE GENOMIC DNA]</scope>
    <source>
        <strain evidence="2 4">ATCC 23090</strain>
    </source>
</reference>
<dbReference type="OrthoDB" id="884299at2"/>
<dbReference type="Pfam" id="PF01527">
    <property type="entry name" value="HTH_Tnp_1"/>
    <property type="match status" value="1"/>
</dbReference>
<proteinExistence type="predicted"/>
<evidence type="ECO:0000313" key="4">
    <source>
        <dbReference type="Proteomes" id="UP001326715"/>
    </source>
</evidence>
<dbReference type="AlphaFoldDB" id="A0A1K1T113"/>
<reference evidence="1 3" key="1">
    <citation type="submission" date="2016-11" db="EMBL/GenBank/DDBJ databases">
        <authorList>
            <person name="Jaros S."/>
            <person name="Januszkiewicz K."/>
            <person name="Wedrychowicz H."/>
        </authorList>
    </citation>
    <scope>NUCLEOTIDE SEQUENCE [LARGE SCALE GENOMIC DNA]</scope>
    <source>
        <strain evidence="1 3">DSM 784</strain>
    </source>
</reference>
<keyword evidence="4" id="KW-1185">Reference proteome</keyword>
<evidence type="ECO:0000313" key="2">
    <source>
        <dbReference type="EMBL" id="WQG88272.1"/>
    </source>
</evidence>
<dbReference type="Proteomes" id="UP000183788">
    <property type="component" value="Unassembled WGS sequence"/>
</dbReference>
<dbReference type="InterPro" id="IPR002514">
    <property type="entry name" value="Transposase_8"/>
</dbReference>